<dbReference type="Gene3D" id="3.30.1150.10">
    <property type="match status" value="2"/>
</dbReference>
<keyword evidence="3" id="KW-1185">Reference proteome</keyword>
<feature type="compositionally biased region" description="Basic and acidic residues" evidence="1">
    <location>
        <begin position="533"/>
        <end position="542"/>
    </location>
</feature>
<dbReference type="Pfam" id="PF13103">
    <property type="entry name" value="TonB_2"/>
    <property type="match status" value="1"/>
</dbReference>
<dbReference type="EMBL" id="JANUHA010000005">
    <property type="protein sequence ID" value="MCS0596556.1"/>
    <property type="molecule type" value="Genomic_DNA"/>
</dbReference>
<protein>
    <submittedName>
        <fullName evidence="2">TonB C-terminal domain-containing protein</fullName>
    </submittedName>
</protein>
<feature type="compositionally biased region" description="Low complexity" evidence="1">
    <location>
        <begin position="328"/>
        <end position="337"/>
    </location>
</feature>
<dbReference type="Proteomes" id="UP001206572">
    <property type="component" value="Unassembled WGS sequence"/>
</dbReference>
<evidence type="ECO:0000256" key="1">
    <source>
        <dbReference type="SAM" id="MobiDB-lite"/>
    </source>
</evidence>
<sequence length="555" mass="61034">METTYEFLELLELDESAQERDIRRAYARKLKRIDQEADPDGFQALRTAYEVALDWARWKLAQDGPQAEPPSPAMPAPAETPVQEERPPVQEEEPPEAMRLGGEVFGRLGESANALAAAGKLGDVDAWRAAIEARFADEELINIDARIYFEAYVASMLASGWRPGHEALFVAAKDAFAWDGDRRRLWQLGQGGRFLDQAIEERHVFDALPAEEQVRMRELARMLRQPDIPATRRIQAAMPDTERMLARFPALMAVVADMEKVERWRTVYRESGGAPTSFDVQEPLLQAAEPKRTFTTWQGIVLFLALSVVLRSVFNHSGGEQESGRGFVPPASQQASAPQPPPAVPQAVLDRVVPPLRYTPPPGAPSGKLEVVYKVFLTEDRKVERVQNWQTSGEPGFDAAVGLALRNAAAFPPATPRQFEVRYTADIVGAAAPAGAGKRTTPPGPVTIPVETLRAHIPPVQFHPARSAREGKYTGRYRAMLDAGGRVKEVKVIASSGNLLLDMAVEKAVLDAKPFPGGLQSFEFTYSSSVVRKQRDLGKEPGQDAPDDPPAPPAE</sequence>
<proteinExistence type="predicted"/>
<feature type="region of interest" description="Disordered" evidence="1">
    <location>
        <begin position="320"/>
        <end position="344"/>
    </location>
</feature>
<gene>
    <name evidence="2" type="ORF">NX780_09350</name>
</gene>
<organism evidence="2 3">
    <name type="scientific">Massilia agri</name>
    <dbReference type="NCBI Taxonomy" id="1886785"/>
    <lineage>
        <taxon>Bacteria</taxon>
        <taxon>Pseudomonadati</taxon>
        <taxon>Pseudomonadota</taxon>
        <taxon>Betaproteobacteria</taxon>
        <taxon>Burkholderiales</taxon>
        <taxon>Oxalobacteraceae</taxon>
        <taxon>Telluria group</taxon>
        <taxon>Massilia</taxon>
    </lineage>
</organism>
<feature type="region of interest" description="Disordered" evidence="1">
    <location>
        <begin position="63"/>
        <end position="96"/>
    </location>
</feature>
<name>A0ABT2AJZ2_9BURK</name>
<dbReference type="RefSeq" id="WP_258827592.1">
    <property type="nucleotide sequence ID" value="NZ_JANUHA010000005.1"/>
</dbReference>
<evidence type="ECO:0000313" key="3">
    <source>
        <dbReference type="Proteomes" id="UP001206572"/>
    </source>
</evidence>
<accession>A0ABT2AJZ2</accession>
<evidence type="ECO:0000313" key="2">
    <source>
        <dbReference type="EMBL" id="MCS0596556.1"/>
    </source>
</evidence>
<feature type="region of interest" description="Disordered" evidence="1">
    <location>
        <begin position="533"/>
        <end position="555"/>
    </location>
</feature>
<dbReference type="SUPFAM" id="SSF74653">
    <property type="entry name" value="TolA/TonB C-terminal domain"/>
    <property type="match status" value="2"/>
</dbReference>
<reference evidence="2 3" key="1">
    <citation type="submission" date="2022-08" db="EMBL/GenBank/DDBJ databases">
        <title>Reclassification of Massilia species as members of the genera Telluria, Duganella, Pseudoduganella, Mokoshia gen. nov. and Zemynaea gen. nov. using orthogonal and non-orthogonal genome-based approaches.</title>
        <authorList>
            <person name="Bowman J.P."/>
        </authorList>
    </citation>
    <scope>NUCLEOTIDE SEQUENCE [LARGE SCALE GENOMIC DNA]</scope>
    <source>
        <strain evidence="2 3">JCM 31661</strain>
    </source>
</reference>
<comment type="caution">
    <text evidence="2">The sequence shown here is derived from an EMBL/GenBank/DDBJ whole genome shotgun (WGS) entry which is preliminary data.</text>
</comment>